<evidence type="ECO:0000256" key="1">
    <source>
        <dbReference type="SAM" id="MobiDB-lite"/>
    </source>
</evidence>
<sequence length="57" mass="6375">MPSISVAEGEMKDSKMEELSKQNIRASSIPRPRAVLSSPGFVVYTYLTDVMIWNLNS</sequence>
<accession>A0A314ZC06</accession>
<gene>
    <name evidence="2" type="ORF">Pyn_00836</name>
</gene>
<dbReference type="OrthoDB" id="1867172at2759"/>
<keyword evidence="3" id="KW-1185">Reference proteome</keyword>
<comment type="caution">
    <text evidence="2">The sequence shown here is derived from an EMBL/GenBank/DDBJ whole genome shotgun (WGS) entry which is preliminary data.</text>
</comment>
<protein>
    <submittedName>
        <fullName evidence="2">Uncharacterized protein</fullName>
    </submittedName>
</protein>
<dbReference type="Proteomes" id="UP000250321">
    <property type="component" value="Unassembled WGS sequence"/>
</dbReference>
<evidence type="ECO:0000313" key="3">
    <source>
        <dbReference type="Proteomes" id="UP000250321"/>
    </source>
</evidence>
<evidence type="ECO:0000313" key="2">
    <source>
        <dbReference type="EMBL" id="PQQ16260.1"/>
    </source>
</evidence>
<dbReference type="PANTHER" id="PTHR38932">
    <property type="entry name" value="BNAC03G64660D PROTEIN"/>
    <property type="match status" value="1"/>
</dbReference>
<proteinExistence type="predicted"/>
<feature type="region of interest" description="Disordered" evidence="1">
    <location>
        <begin position="1"/>
        <end position="23"/>
    </location>
</feature>
<dbReference type="AlphaFoldDB" id="A0A314ZC06"/>
<dbReference type="PANTHER" id="PTHR38932:SF1">
    <property type="entry name" value="DUF4005 DOMAIN-CONTAINING PROTEIN"/>
    <property type="match status" value="1"/>
</dbReference>
<reference evidence="2 3" key="1">
    <citation type="submission" date="2018-02" db="EMBL/GenBank/DDBJ databases">
        <title>Draft genome of wild Prunus yedoensis var. nudiflora.</title>
        <authorList>
            <person name="Baek S."/>
            <person name="Kim J.-H."/>
            <person name="Choi K."/>
            <person name="Kim G.-B."/>
            <person name="Cho A."/>
            <person name="Jang H."/>
            <person name="Shin C.-H."/>
            <person name="Yu H.-J."/>
            <person name="Mun J.-H."/>
        </authorList>
    </citation>
    <scope>NUCLEOTIDE SEQUENCE [LARGE SCALE GENOMIC DNA]</scope>
    <source>
        <strain evidence="3">cv. Jeju island</strain>
        <tissue evidence="2">Leaf</tissue>
    </source>
</reference>
<organism evidence="2 3">
    <name type="scientific">Prunus yedoensis var. nudiflora</name>
    <dbReference type="NCBI Taxonomy" id="2094558"/>
    <lineage>
        <taxon>Eukaryota</taxon>
        <taxon>Viridiplantae</taxon>
        <taxon>Streptophyta</taxon>
        <taxon>Embryophyta</taxon>
        <taxon>Tracheophyta</taxon>
        <taxon>Spermatophyta</taxon>
        <taxon>Magnoliopsida</taxon>
        <taxon>eudicotyledons</taxon>
        <taxon>Gunneridae</taxon>
        <taxon>Pentapetalae</taxon>
        <taxon>rosids</taxon>
        <taxon>fabids</taxon>
        <taxon>Rosales</taxon>
        <taxon>Rosaceae</taxon>
        <taxon>Amygdaloideae</taxon>
        <taxon>Amygdaleae</taxon>
        <taxon>Prunus</taxon>
    </lineage>
</organism>
<name>A0A314ZC06_PRUYE</name>
<feature type="compositionally biased region" description="Basic and acidic residues" evidence="1">
    <location>
        <begin position="9"/>
        <end position="20"/>
    </location>
</feature>
<dbReference type="EMBL" id="PJQY01000201">
    <property type="protein sequence ID" value="PQQ16260.1"/>
    <property type="molecule type" value="Genomic_DNA"/>
</dbReference>